<evidence type="ECO:0000313" key="2">
    <source>
        <dbReference type="EMBL" id="KHS47790.1"/>
    </source>
</evidence>
<organism evidence="2 3">
    <name type="scientific">Novosphingobium subterraneum</name>
    <dbReference type="NCBI Taxonomy" id="48936"/>
    <lineage>
        <taxon>Bacteria</taxon>
        <taxon>Pseudomonadati</taxon>
        <taxon>Pseudomonadota</taxon>
        <taxon>Alphaproteobacteria</taxon>
        <taxon>Sphingomonadales</taxon>
        <taxon>Sphingomonadaceae</taxon>
        <taxon>Novosphingobium</taxon>
    </lineage>
</organism>
<dbReference type="PANTHER" id="PTHR33221:SF4">
    <property type="entry name" value="HTH-TYPE TRANSCRIPTIONAL REPRESSOR NSRR"/>
    <property type="match status" value="1"/>
</dbReference>
<dbReference type="GO" id="GO:0003677">
    <property type="term" value="F:DNA binding"/>
    <property type="evidence" value="ECO:0007669"/>
    <property type="project" value="UniProtKB-KW"/>
</dbReference>
<dbReference type="Proteomes" id="UP000031338">
    <property type="component" value="Unassembled WGS sequence"/>
</dbReference>
<sequence length="150" mass="15571">MQLTQHTDFGLRLLIVLARKGTAVSLPAFSAEQGLSYHHVAKVAQGLVQAGLAQSQRGRSGGITLARPAAEITVGEAVRKLEKGMRLADCATCALRTNCALSSVLAEALEAFLAVLDRYTLADVSREGVAAFAPWAAIPAAPSCAVTAPS</sequence>
<gene>
    <name evidence="2" type="ORF">NJ75_01587</name>
</gene>
<dbReference type="PROSITE" id="PS01332">
    <property type="entry name" value="HTH_RRF2_1"/>
    <property type="match status" value="1"/>
</dbReference>
<evidence type="ECO:0000256" key="1">
    <source>
        <dbReference type="ARBA" id="ARBA00023125"/>
    </source>
</evidence>
<dbReference type="GO" id="GO:0003700">
    <property type="term" value="F:DNA-binding transcription factor activity"/>
    <property type="evidence" value="ECO:0007669"/>
    <property type="project" value="TreeGrafter"/>
</dbReference>
<comment type="caution">
    <text evidence="2">The sequence shown here is derived from an EMBL/GenBank/DDBJ whole genome shotgun (WGS) entry which is preliminary data.</text>
</comment>
<dbReference type="SUPFAM" id="SSF46785">
    <property type="entry name" value="Winged helix' DNA-binding domain"/>
    <property type="match status" value="1"/>
</dbReference>
<dbReference type="InterPro" id="IPR036388">
    <property type="entry name" value="WH-like_DNA-bd_sf"/>
</dbReference>
<dbReference type="Gene3D" id="1.10.10.10">
    <property type="entry name" value="Winged helix-like DNA-binding domain superfamily/Winged helix DNA-binding domain"/>
    <property type="match status" value="1"/>
</dbReference>
<reference evidence="2 3" key="1">
    <citation type="submission" date="2014-10" db="EMBL/GenBank/DDBJ databases">
        <title>Draft genome sequence of Novosphingobium subterraneum DSM 12447.</title>
        <authorList>
            <person name="Gan H.M."/>
            <person name="Gan H.Y."/>
            <person name="Savka M.A."/>
        </authorList>
    </citation>
    <scope>NUCLEOTIDE SEQUENCE [LARGE SCALE GENOMIC DNA]</scope>
    <source>
        <strain evidence="2 3">DSM 12447</strain>
    </source>
</reference>
<evidence type="ECO:0000313" key="3">
    <source>
        <dbReference type="Proteomes" id="UP000031338"/>
    </source>
</evidence>
<keyword evidence="3" id="KW-1185">Reference proteome</keyword>
<proteinExistence type="predicted"/>
<dbReference type="InterPro" id="IPR036390">
    <property type="entry name" value="WH_DNA-bd_sf"/>
</dbReference>
<dbReference type="Pfam" id="PF02082">
    <property type="entry name" value="Rrf2"/>
    <property type="match status" value="1"/>
</dbReference>
<dbReference type="PATRIC" id="fig|48936.3.peg.1591"/>
<accession>A0A0B8ZXE7</accession>
<keyword evidence="1" id="KW-0238">DNA-binding</keyword>
<dbReference type="AlphaFoldDB" id="A0A0B8ZXE7"/>
<dbReference type="STRING" id="48936.NJ75_01587"/>
<dbReference type="NCBIfam" id="TIGR00738">
    <property type="entry name" value="rrf2_super"/>
    <property type="match status" value="1"/>
</dbReference>
<dbReference type="RefSeq" id="WP_039333150.1">
    <property type="nucleotide sequence ID" value="NZ_JRVC01000006.1"/>
</dbReference>
<dbReference type="PROSITE" id="PS51197">
    <property type="entry name" value="HTH_RRF2_2"/>
    <property type="match status" value="1"/>
</dbReference>
<dbReference type="GO" id="GO:0005829">
    <property type="term" value="C:cytosol"/>
    <property type="evidence" value="ECO:0007669"/>
    <property type="project" value="TreeGrafter"/>
</dbReference>
<dbReference type="InterPro" id="IPR000944">
    <property type="entry name" value="Tscrpt_reg_Rrf2"/>
</dbReference>
<dbReference type="EMBL" id="JRVC01000006">
    <property type="protein sequence ID" value="KHS47790.1"/>
    <property type="molecule type" value="Genomic_DNA"/>
</dbReference>
<dbReference type="InterPro" id="IPR030489">
    <property type="entry name" value="TR_Rrf2-type_CS"/>
</dbReference>
<dbReference type="PANTHER" id="PTHR33221">
    <property type="entry name" value="WINGED HELIX-TURN-HELIX TRANSCRIPTIONAL REGULATOR, RRF2 FAMILY"/>
    <property type="match status" value="1"/>
</dbReference>
<protein>
    <submittedName>
        <fullName evidence="2">BadM/Rrf2 family transcriptional regulator</fullName>
    </submittedName>
</protein>
<name>A0A0B8ZXE7_9SPHN</name>